<dbReference type="EMBL" id="CAUYUJ010014819">
    <property type="protein sequence ID" value="CAK0846370.1"/>
    <property type="molecule type" value="Genomic_DNA"/>
</dbReference>
<reference evidence="3" key="1">
    <citation type="submission" date="2023-10" db="EMBL/GenBank/DDBJ databases">
        <authorList>
            <person name="Chen Y."/>
            <person name="Shah S."/>
            <person name="Dougan E. K."/>
            <person name="Thang M."/>
            <person name="Chan C."/>
        </authorList>
    </citation>
    <scope>NUCLEOTIDE SEQUENCE [LARGE SCALE GENOMIC DNA]</scope>
</reference>
<dbReference type="Proteomes" id="UP001189429">
    <property type="component" value="Unassembled WGS sequence"/>
</dbReference>
<comment type="caution">
    <text evidence="3">The sequence shown here is derived from an EMBL/GenBank/DDBJ whole genome shotgun (WGS) entry which is preliminary data.</text>
</comment>
<proteinExistence type="predicted"/>
<evidence type="ECO:0000313" key="4">
    <source>
        <dbReference type="Proteomes" id="UP001189429"/>
    </source>
</evidence>
<keyword evidence="4" id="KW-1185">Reference proteome</keyword>
<accession>A0ABN9TKW2</accession>
<keyword evidence="1" id="KW-0378">Hydrolase</keyword>
<name>A0ABN9TKW2_9DINO</name>
<organism evidence="3 4">
    <name type="scientific">Prorocentrum cordatum</name>
    <dbReference type="NCBI Taxonomy" id="2364126"/>
    <lineage>
        <taxon>Eukaryota</taxon>
        <taxon>Sar</taxon>
        <taxon>Alveolata</taxon>
        <taxon>Dinophyceae</taxon>
        <taxon>Prorocentrales</taxon>
        <taxon>Prorocentraceae</taxon>
        <taxon>Prorocentrum</taxon>
    </lineage>
</organism>
<evidence type="ECO:0000313" key="3">
    <source>
        <dbReference type="EMBL" id="CAK0846370.1"/>
    </source>
</evidence>
<protein>
    <submittedName>
        <fullName evidence="3">Uncharacterized protein</fullName>
    </submittedName>
</protein>
<dbReference type="Pfam" id="PF04371">
    <property type="entry name" value="PAD_porph"/>
    <property type="match status" value="1"/>
</dbReference>
<feature type="region of interest" description="Disordered" evidence="2">
    <location>
        <begin position="362"/>
        <end position="415"/>
    </location>
</feature>
<gene>
    <name evidence="3" type="ORF">PCOR1329_LOCUS39901</name>
</gene>
<dbReference type="InterPro" id="IPR007466">
    <property type="entry name" value="Peptidyl-Arg-deiminase_porph"/>
</dbReference>
<dbReference type="SUPFAM" id="SSF55909">
    <property type="entry name" value="Pentein"/>
    <property type="match status" value="1"/>
</dbReference>
<dbReference type="Gene3D" id="3.75.10.10">
    <property type="entry name" value="L-arginine/glycine Amidinotransferase, Chain A"/>
    <property type="match status" value="1"/>
</dbReference>
<evidence type="ECO:0000256" key="1">
    <source>
        <dbReference type="ARBA" id="ARBA00022801"/>
    </source>
</evidence>
<sequence length="415" mass="45057">MTRVRKKPAGVPAPRPPTHAVTPLGKCACCDYPLASAGETTAVCVDLTGARDATHGLARCCNERCRASRHINALSVERMNDRMSFASAGRAWAARYLQCREKLLARGFASSRSAGRPCEEIFGADGAAADFRKQRSDSILYAMTDRVKELVADGHHKVRALCSRSRGAPPALDSADGDRRTCGRPIVADPTAQRIVAVREQRRSDNNDALRARLGESTVGPAVRDKGFDFFTEEQYRELAALVGSVAAREPVSVVVGSRDLDQCKGHLADIGGVEYVTLEHVNWWLRDTGPALVLRGLPGGAGEALGAVRWEFHGYGSPKGSSARRASEGRKEFYSWYYPRGEGPEAGPLWTWSWHEAWPRSPARSPSGSPRAWPSRAAPWSATARARASSWRRSCRAPASGGSSWRPSSSGSWA</sequence>
<evidence type="ECO:0000256" key="2">
    <source>
        <dbReference type="SAM" id="MobiDB-lite"/>
    </source>
</evidence>